<dbReference type="Proteomes" id="UP000286501">
    <property type="component" value="Unassembled WGS sequence"/>
</dbReference>
<dbReference type="RefSeq" id="WP_118201402.1">
    <property type="nucleotide sequence ID" value="NZ_QRIE01000017.1"/>
</dbReference>
<comment type="caution">
    <text evidence="1">The sequence shown here is derived from an EMBL/GenBank/DDBJ whole genome shotgun (WGS) entry which is preliminary data.</text>
</comment>
<dbReference type="EMBL" id="QRIN01000060">
    <property type="protein sequence ID" value="RHG63701.1"/>
    <property type="molecule type" value="Genomic_DNA"/>
</dbReference>
<protein>
    <submittedName>
        <fullName evidence="1">Uncharacterized protein</fullName>
    </submittedName>
</protein>
<dbReference type="AlphaFoldDB" id="A0A3R6HEH9"/>
<sequence>MSGGAFDYAQYRIADIYTEIEDEIYGHSLDDEFDVNRYIEDHWLEDSEKEYVRKHHHTIPNRSEYSKDTIKEFKKGIALLKKAEVYAQRIDWLLSGDDGEDSFHKRLKHDLEELKRKKQ</sequence>
<reference evidence="1 2" key="1">
    <citation type="submission" date="2018-08" db="EMBL/GenBank/DDBJ databases">
        <title>A genome reference for cultivated species of the human gut microbiota.</title>
        <authorList>
            <person name="Zou Y."/>
            <person name="Xue W."/>
            <person name="Luo G."/>
        </authorList>
    </citation>
    <scope>NUCLEOTIDE SEQUENCE [LARGE SCALE GENOMIC DNA]</scope>
    <source>
        <strain evidence="1 2">AM22-1</strain>
    </source>
</reference>
<evidence type="ECO:0000313" key="2">
    <source>
        <dbReference type="Proteomes" id="UP000286501"/>
    </source>
</evidence>
<proteinExistence type="predicted"/>
<accession>A0A3R6HEH9</accession>
<organism evidence="1 2">
    <name type="scientific">Segatella copri</name>
    <dbReference type="NCBI Taxonomy" id="165179"/>
    <lineage>
        <taxon>Bacteria</taxon>
        <taxon>Pseudomonadati</taxon>
        <taxon>Bacteroidota</taxon>
        <taxon>Bacteroidia</taxon>
        <taxon>Bacteroidales</taxon>
        <taxon>Prevotellaceae</taxon>
        <taxon>Segatella</taxon>
    </lineage>
</organism>
<gene>
    <name evidence="1" type="ORF">DW250_12300</name>
</gene>
<evidence type="ECO:0000313" key="1">
    <source>
        <dbReference type="EMBL" id="RHG63701.1"/>
    </source>
</evidence>
<name>A0A3R6HEH9_9BACT</name>